<evidence type="ECO:0000256" key="1">
    <source>
        <dbReference type="ARBA" id="ARBA00006464"/>
    </source>
</evidence>
<dbReference type="Proteomes" id="UP001501495">
    <property type="component" value="Unassembled WGS sequence"/>
</dbReference>
<organism evidence="4 5">
    <name type="scientific">Nocardioides fonticola</name>
    <dbReference type="NCBI Taxonomy" id="450363"/>
    <lineage>
        <taxon>Bacteria</taxon>
        <taxon>Bacillati</taxon>
        <taxon>Actinomycetota</taxon>
        <taxon>Actinomycetes</taxon>
        <taxon>Propionibacteriales</taxon>
        <taxon>Nocardioidaceae</taxon>
        <taxon>Nocardioides</taxon>
    </lineage>
</organism>
<dbReference type="RefSeq" id="WP_344732292.1">
    <property type="nucleotide sequence ID" value="NZ_BAAAZH010000010.1"/>
</dbReference>
<keyword evidence="2" id="KW-0812">Transmembrane</keyword>
<comment type="caution">
    <text evidence="4">The sequence shown here is derived from an EMBL/GenBank/DDBJ whole genome shotgun (WGS) entry which is preliminary data.</text>
</comment>
<accession>A0ABP7XF02</accession>
<keyword evidence="2" id="KW-1133">Transmembrane helix</keyword>
<dbReference type="PANTHER" id="PTHR30576">
    <property type="entry name" value="COLANIC BIOSYNTHESIS UDP-GLUCOSE LIPID CARRIER TRANSFERASE"/>
    <property type="match status" value="1"/>
</dbReference>
<dbReference type="EMBL" id="BAAAZH010000010">
    <property type="protein sequence ID" value="GAA4113828.1"/>
    <property type="molecule type" value="Genomic_DNA"/>
</dbReference>
<proteinExistence type="inferred from homology"/>
<reference evidence="5" key="1">
    <citation type="journal article" date="2019" name="Int. J. Syst. Evol. Microbiol.">
        <title>The Global Catalogue of Microorganisms (GCM) 10K type strain sequencing project: providing services to taxonomists for standard genome sequencing and annotation.</title>
        <authorList>
            <consortium name="The Broad Institute Genomics Platform"/>
            <consortium name="The Broad Institute Genome Sequencing Center for Infectious Disease"/>
            <person name="Wu L."/>
            <person name="Ma J."/>
        </authorList>
    </citation>
    <scope>NUCLEOTIDE SEQUENCE [LARGE SCALE GENOMIC DNA]</scope>
    <source>
        <strain evidence="5">JCM 16703</strain>
    </source>
</reference>
<sequence>MAKPTFPLPADAPFAVRHRAVGAVFSAIGRLVALAGLLLILPLLLLIAVAIKLTSPGPVVYKQTRVGQYGRHFTIYKFRTMRIGADAELQALLAEQGMAVTGSYLKLAKDPRVTTVGGLLRKTSFDELPQLFNVLKGDMNLVGPRPQTPAEVASYTEKVWRRLLVRPGITGLWQISGRSDLAADEAHALDDEYVRNWTPMLDVAVLAKTPVAVVLQKGAY</sequence>
<comment type="similarity">
    <text evidence="1">Belongs to the bacterial sugar transferase family.</text>
</comment>
<keyword evidence="5" id="KW-1185">Reference proteome</keyword>
<evidence type="ECO:0000256" key="2">
    <source>
        <dbReference type="SAM" id="Phobius"/>
    </source>
</evidence>
<evidence type="ECO:0000259" key="3">
    <source>
        <dbReference type="Pfam" id="PF02397"/>
    </source>
</evidence>
<dbReference type="Pfam" id="PF02397">
    <property type="entry name" value="Bac_transf"/>
    <property type="match status" value="1"/>
</dbReference>
<evidence type="ECO:0000313" key="4">
    <source>
        <dbReference type="EMBL" id="GAA4113828.1"/>
    </source>
</evidence>
<dbReference type="PANTHER" id="PTHR30576:SF0">
    <property type="entry name" value="UNDECAPRENYL-PHOSPHATE N-ACETYLGALACTOSAMINYL 1-PHOSPHATE TRANSFERASE-RELATED"/>
    <property type="match status" value="1"/>
</dbReference>
<protein>
    <recommendedName>
        <fullName evidence="3">Bacterial sugar transferase domain-containing protein</fullName>
    </recommendedName>
</protein>
<feature type="transmembrane region" description="Helical" evidence="2">
    <location>
        <begin position="20"/>
        <end position="51"/>
    </location>
</feature>
<name>A0ABP7XF02_9ACTN</name>
<feature type="domain" description="Bacterial sugar transferase" evidence="3">
    <location>
        <begin position="30"/>
        <end position="214"/>
    </location>
</feature>
<gene>
    <name evidence="4" type="ORF">GCM10022215_11350</name>
</gene>
<dbReference type="InterPro" id="IPR003362">
    <property type="entry name" value="Bact_transf"/>
</dbReference>
<keyword evidence="2" id="KW-0472">Membrane</keyword>
<evidence type="ECO:0000313" key="5">
    <source>
        <dbReference type="Proteomes" id="UP001501495"/>
    </source>
</evidence>